<sequence>NRVYNPNLGRFMQTDPIGQAGGINLYAYVSNDPINYTDPWGLSKMCTGSNISRDAGFDCSRLGTECIGICDKFYGTGSIGRGWLGGGNGENHGASFQCSGPLNNDTCTVPGQRSSQNLASHHNQSFFLRDIGWMQNEIIVSIPINSMLREHGVEHIVLFSGNVGHITERHGDGGTAISTFHPALLQTNSDEHVVALLAAAIVNNQNSGFIYYGPWVSRGRTIWVTHFTYPIGQSYGERTYAATLVLGEMGNGRFSVVTMHPGYPRWN</sequence>
<evidence type="ECO:0000313" key="1">
    <source>
        <dbReference type="EMBL" id="MFC4726526.1"/>
    </source>
</evidence>
<proteinExistence type="predicted"/>
<dbReference type="RefSeq" id="WP_382437100.1">
    <property type="nucleotide sequence ID" value="NZ_JBHSGQ010000020.1"/>
</dbReference>
<keyword evidence="2" id="KW-1185">Reference proteome</keyword>
<feature type="non-terminal residue" evidence="1">
    <location>
        <position position="1"/>
    </location>
</feature>
<protein>
    <submittedName>
        <fullName evidence="1">RHS repeat-associated core domain-containing protein</fullName>
    </submittedName>
</protein>
<organism evidence="1 2">
    <name type="scientific">Glycocaulis abyssi</name>
    <dbReference type="NCBI Taxonomy" id="1433403"/>
    <lineage>
        <taxon>Bacteria</taxon>
        <taxon>Pseudomonadati</taxon>
        <taxon>Pseudomonadota</taxon>
        <taxon>Alphaproteobacteria</taxon>
        <taxon>Maricaulales</taxon>
        <taxon>Maricaulaceae</taxon>
        <taxon>Glycocaulis</taxon>
    </lineage>
</organism>
<accession>A0ABV9NDW6</accession>
<dbReference type="Proteomes" id="UP001596024">
    <property type="component" value="Unassembled WGS sequence"/>
</dbReference>
<comment type="caution">
    <text evidence="1">The sequence shown here is derived from an EMBL/GenBank/DDBJ whole genome shotgun (WGS) entry which is preliminary data.</text>
</comment>
<evidence type="ECO:0000313" key="2">
    <source>
        <dbReference type="Proteomes" id="UP001596024"/>
    </source>
</evidence>
<dbReference type="Gene3D" id="2.180.10.10">
    <property type="entry name" value="RHS repeat-associated core"/>
    <property type="match status" value="1"/>
</dbReference>
<dbReference type="NCBIfam" id="TIGR03696">
    <property type="entry name" value="Rhs_assc_core"/>
    <property type="match status" value="1"/>
</dbReference>
<reference evidence="2" key="1">
    <citation type="journal article" date="2019" name="Int. J. Syst. Evol. Microbiol.">
        <title>The Global Catalogue of Microorganisms (GCM) 10K type strain sequencing project: providing services to taxonomists for standard genome sequencing and annotation.</title>
        <authorList>
            <consortium name="The Broad Institute Genomics Platform"/>
            <consortium name="The Broad Institute Genome Sequencing Center for Infectious Disease"/>
            <person name="Wu L."/>
            <person name="Ma J."/>
        </authorList>
    </citation>
    <scope>NUCLEOTIDE SEQUENCE [LARGE SCALE GENOMIC DNA]</scope>
    <source>
        <strain evidence="2">CCUG 62981</strain>
    </source>
</reference>
<name>A0ABV9NDW6_9PROT</name>
<dbReference type="InterPro" id="IPR022385">
    <property type="entry name" value="Rhs_assc_core"/>
</dbReference>
<gene>
    <name evidence="1" type="ORF">ACFPB0_14640</name>
</gene>
<dbReference type="EMBL" id="JBHSGQ010000020">
    <property type="protein sequence ID" value="MFC4726526.1"/>
    <property type="molecule type" value="Genomic_DNA"/>
</dbReference>